<feature type="region of interest" description="Disordered" evidence="2">
    <location>
        <begin position="44"/>
        <end position="138"/>
    </location>
</feature>
<accession>A0A2H1WEU8</accession>
<feature type="compositionally biased region" description="Pro residues" evidence="2">
    <location>
        <begin position="107"/>
        <end position="117"/>
    </location>
</feature>
<dbReference type="EMBL" id="ODYU01008208">
    <property type="protein sequence ID" value="SOQ51610.1"/>
    <property type="molecule type" value="Genomic_DNA"/>
</dbReference>
<proteinExistence type="predicted"/>
<evidence type="ECO:0000256" key="2">
    <source>
        <dbReference type="SAM" id="MobiDB-lite"/>
    </source>
</evidence>
<reference evidence="3" key="1">
    <citation type="submission" date="2016-07" db="EMBL/GenBank/DDBJ databases">
        <authorList>
            <person name="Bretaudeau A."/>
        </authorList>
    </citation>
    <scope>NUCLEOTIDE SEQUENCE</scope>
    <source>
        <strain evidence="3">Rice</strain>
        <tissue evidence="3">Whole body</tissue>
    </source>
</reference>
<feature type="compositionally biased region" description="Basic and acidic residues" evidence="2">
    <location>
        <begin position="51"/>
        <end position="64"/>
    </location>
</feature>
<sequence>MRTSQLQYEIMVEFMESNGDLSKPSGGPRGRSYIQAKWKELTLKLNSEGSGEPRSEEKWRKAEDGDGSEALTATIIEEQNKNWNIPGTSNEPTVFPPFTDPHEACPSPVPPPTPPTTNSPIEEETWKPPPAKKSKTSLIKMCVENDKNAREYAREREKRYDMIEQERLDLRREELRIREMEIQERVRQRDAELSLQAQWQEIMKEALNVLKNFLEKKED</sequence>
<protein>
    <submittedName>
        <fullName evidence="3">SFRICE_023706</fullName>
    </submittedName>
</protein>
<feature type="compositionally biased region" description="Polar residues" evidence="2">
    <location>
        <begin position="81"/>
        <end position="92"/>
    </location>
</feature>
<name>A0A2H1WEU8_SPOFR</name>
<evidence type="ECO:0000256" key="1">
    <source>
        <dbReference type="SAM" id="Coils"/>
    </source>
</evidence>
<gene>
    <name evidence="3" type="ORF">SFRICE_023706</name>
</gene>
<dbReference type="AlphaFoldDB" id="A0A2H1WEU8"/>
<feature type="coiled-coil region" evidence="1">
    <location>
        <begin position="153"/>
        <end position="183"/>
    </location>
</feature>
<organism evidence="3">
    <name type="scientific">Spodoptera frugiperda</name>
    <name type="common">Fall armyworm</name>
    <dbReference type="NCBI Taxonomy" id="7108"/>
    <lineage>
        <taxon>Eukaryota</taxon>
        <taxon>Metazoa</taxon>
        <taxon>Ecdysozoa</taxon>
        <taxon>Arthropoda</taxon>
        <taxon>Hexapoda</taxon>
        <taxon>Insecta</taxon>
        <taxon>Pterygota</taxon>
        <taxon>Neoptera</taxon>
        <taxon>Endopterygota</taxon>
        <taxon>Lepidoptera</taxon>
        <taxon>Glossata</taxon>
        <taxon>Ditrysia</taxon>
        <taxon>Noctuoidea</taxon>
        <taxon>Noctuidae</taxon>
        <taxon>Amphipyrinae</taxon>
        <taxon>Spodoptera</taxon>
    </lineage>
</organism>
<keyword evidence="1" id="KW-0175">Coiled coil</keyword>
<evidence type="ECO:0000313" key="3">
    <source>
        <dbReference type="EMBL" id="SOQ51610.1"/>
    </source>
</evidence>